<dbReference type="InterPro" id="IPR038606">
    <property type="entry name" value="To_sf"/>
</dbReference>
<organism evidence="2">
    <name type="scientific">Heliothis virescens</name>
    <name type="common">Tobacco budworm moth</name>
    <dbReference type="NCBI Taxonomy" id="7102"/>
    <lineage>
        <taxon>Eukaryota</taxon>
        <taxon>Metazoa</taxon>
        <taxon>Ecdysozoa</taxon>
        <taxon>Arthropoda</taxon>
        <taxon>Hexapoda</taxon>
        <taxon>Insecta</taxon>
        <taxon>Pterygota</taxon>
        <taxon>Neoptera</taxon>
        <taxon>Endopterygota</taxon>
        <taxon>Lepidoptera</taxon>
        <taxon>Glossata</taxon>
        <taxon>Ditrysia</taxon>
        <taxon>Noctuoidea</taxon>
        <taxon>Noctuidae</taxon>
        <taxon>Heliothinae</taxon>
        <taxon>Heliothis</taxon>
    </lineage>
</organism>
<dbReference type="SMART" id="SM00700">
    <property type="entry name" value="JHBP"/>
    <property type="match status" value="1"/>
</dbReference>
<protein>
    <submittedName>
        <fullName evidence="2">Uncharacterized protein</fullName>
    </submittedName>
</protein>
<dbReference type="EMBL" id="NWSH01001862">
    <property type="protein sequence ID" value="PCG69882.1"/>
    <property type="molecule type" value="Genomic_DNA"/>
</dbReference>
<accession>A0A2A4JEP9</accession>
<gene>
    <name evidence="2" type="ORF">B5V51_3579</name>
</gene>
<evidence type="ECO:0000313" key="2">
    <source>
        <dbReference type="EMBL" id="PCG69882.1"/>
    </source>
</evidence>
<dbReference type="InterPro" id="IPR010562">
    <property type="entry name" value="Haemolymph_juvenile_hormone-bd"/>
</dbReference>
<dbReference type="AlphaFoldDB" id="A0A2A4JEP9"/>
<sequence>MWSIITVVILISLKNVFALTENCLHTDNECITKSIKDHVYEKFVRGLDGVESSDPLHLDKIDVDLPNLKLIQDGGSLVTYELLCPRLVIKSDYEMKGAIDGVTAEGKDTCEITYYNYHINITGNYEKTVDEKGKHHFNIIEFWLTLDNQAQATTEYKNLSVSDGENASPKLPCANVDECLINDRIERIYPKFVAGIPSSVDSSDPLYIESIIKDLPTISYALYNATLIGLKGCNFVELDTRRTSDYTSFDYAILCPILTLRAQYDLNGIVDSLPIEGKGYCQITYEGYHISISGKLKKVTDDDGKQHVNILDYTTIADLKDGQVKSVVYEDLDFGNEDTNNDREIKIEAITRDAIMEVFMNKYIQNLKDYHQQVPFENINYENVRDI</sequence>
<keyword evidence="1" id="KW-0732">Signal</keyword>
<evidence type="ECO:0000256" key="1">
    <source>
        <dbReference type="SAM" id="SignalP"/>
    </source>
</evidence>
<dbReference type="PANTHER" id="PTHR11008:SF41">
    <property type="entry name" value="RE70318P"/>
    <property type="match status" value="1"/>
</dbReference>
<reference evidence="2" key="1">
    <citation type="submission" date="2017-09" db="EMBL/GenBank/DDBJ databases">
        <title>Contemporary evolution of a Lepidopteran species, Heliothis virescens, in response to modern agricultural practices.</title>
        <authorList>
            <person name="Fritz M.L."/>
            <person name="Deyonke A.M."/>
            <person name="Papanicolaou A."/>
            <person name="Micinski S."/>
            <person name="Westbrook J."/>
            <person name="Gould F."/>
        </authorList>
    </citation>
    <scope>NUCLEOTIDE SEQUENCE [LARGE SCALE GENOMIC DNA]</scope>
    <source>
        <strain evidence="2">HvINT-</strain>
        <tissue evidence="2">Whole body</tissue>
    </source>
</reference>
<dbReference type="GO" id="GO:0005615">
    <property type="term" value="C:extracellular space"/>
    <property type="evidence" value="ECO:0007669"/>
    <property type="project" value="TreeGrafter"/>
</dbReference>
<feature type="chain" id="PRO_5013285966" evidence="1">
    <location>
        <begin position="19"/>
        <end position="387"/>
    </location>
</feature>
<dbReference type="Gene3D" id="3.15.10.30">
    <property type="entry name" value="Haemolymph juvenile hormone binding protein"/>
    <property type="match status" value="3"/>
</dbReference>
<comment type="caution">
    <text evidence="2">The sequence shown here is derived from an EMBL/GenBank/DDBJ whole genome shotgun (WGS) entry which is preliminary data.</text>
</comment>
<proteinExistence type="predicted"/>
<dbReference type="Pfam" id="PF06585">
    <property type="entry name" value="JHBP"/>
    <property type="match status" value="2"/>
</dbReference>
<feature type="signal peptide" evidence="1">
    <location>
        <begin position="1"/>
        <end position="18"/>
    </location>
</feature>
<name>A0A2A4JEP9_HELVI</name>
<dbReference type="PANTHER" id="PTHR11008">
    <property type="entry name" value="PROTEIN TAKEOUT-LIKE PROTEIN"/>
    <property type="match status" value="1"/>
</dbReference>